<name>A0ABR8PWB8_9CLOT</name>
<protein>
    <submittedName>
        <fullName evidence="1">Uncharacterized protein</fullName>
    </submittedName>
</protein>
<dbReference type="Proteomes" id="UP000627781">
    <property type="component" value="Unassembled WGS sequence"/>
</dbReference>
<organism evidence="1 2">
    <name type="scientific">Clostridium cibarium</name>
    <dbReference type="NCBI Taxonomy" id="2762247"/>
    <lineage>
        <taxon>Bacteria</taxon>
        <taxon>Bacillati</taxon>
        <taxon>Bacillota</taxon>
        <taxon>Clostridia</taxon>
        <taxon>Eubacteriales</taxon>
        <taxon>Clostridiaceae</taxon>
        <taxon>Clostridium</taxon>
    </lineage>
</organism>
<proteinExistence type="predicted"/>
<comment type="caution">
    <text evidence="1">The sequence shown here is derived from an EMBL/GenBank/DDBJ whole genome shotgun (WGS) entry which is preliminary data.</text>
</comment>
<reference evidence="1 2" key="1">
    <citation type="submission" date="2020-08" db="EMBL/GenBank/DDBJ databases">
        <title>A Genomic Blueprint of the Chicken Gut Microbiome.</title>
        <authorList>
            <person name="Gilroy R."/>
            <person name="Ravi A."/>
            <person name="Getino M."/>
            <person name="Pursley I."/>
            <person name="Horton D.L."/>
            <person name="Alikhan N.-F."/>
            <person name="Baker D."/>
            <person name="Gharbi K."/>
            <person name="Hall N."/>
            <person name="Watson M."/>
            <person name="Adriaenssens E.M."/>
            <person name="Foster-Nyarko E."/>
            <person name="Jarju S."/>
            <person name="Secka A."/>
            <person name="Antonio M."/>
            <person name="Oren A."/>
            <person name="Chaudhuri R."/>
            <person name="La Ragione R.M."/>
            <person name="Hildebrand F."/>
            <person name="Pallen M.J."/>
        </authorList>
    </citation>
    <scope>NUCLEOTIDE SEQUENCE [LARGE SCALE GENOMIC DNA]</scope>
    <source>
        <strain evidence="1 2">Sa3CVN1</strain>
    </source>
</reference>
<accession>A0ABR8PWB8</accession>
<dbReference type="EMBL" id="JACSRA010000024">
    <property type="protein sequence ID" value="MBD7912478.1"/>
    <property type="molecule type" value="Genomic_DNA"/>
</dbReference>
<dbReference type="InterPro" id="IPR032721">
    <property type="entry name" value="Toxin-deaminase"/>
</dbReference>
<evidence type="ECO:0000313" key="1">
    <source>
        <dbReference type="EMBL" id="MBD7912478.1"/>
    </source>
</evidence>
<gene>
    <name evidence="1" type="ORF">H9661_14035</name>
</gene>
<dbReference type="Pfam" id="PF14424">
    <property type="entry name" value="Toxin-deaminase"/>
    <property type="match status" value="1"/>
</dbReference>
<keyword evidence="2" id="KW-1185">Reference proteome</keyword>
<evidence type="ECO:0000313" key="2">
    <source>
        <dbReference type="Proteomes" id="UP000627781"/>
    </source>
</evidence>
<dbReference type="RefSeq" id="WP_143317778.1">
    <property type="nucleotide sequence ID" value="NZ_JACSRA010000024.1"/>
</dbReference>
<sequence length="38" mass="4672">MVFKRLDDLYPCPSCKYVIEQFMKKYPNIQVEIIYKLN</sequence>